<comment type="subcellular location">
    <subcellularLocation>
        <location evidence="1">Secreted</location>
    </subcellularLocation>
</comment>
<evidence type="ECO:0000256" key="4">
    <source>
        <dbReference type="ARBA" id="ARBA00022670"/>
    </source>
</evidence>
<dbReference type="Pfam" id="PF14543">
    <property type="entry name" value="TAXi_N"/>
    <property type="match status" value="1"/>
</dbReference>
<evidence type="ECO:0000256" key="8">
    <source>
        <dbReference type="ARBA" id="ARBA00023145"/>
    </source>
</evidence>
<dbReference type="FunFam" id="2.40.70.10:FF:000016">
    <property type="entry name" value="Probable aspartic protease At2g35615"/>
    <property type="match status" value="1"/>
</dbReference>
<evidence type="ECO:0000313" key="17">
    <source>
        <dbReference type="EMBL" id="KAJ8447750.1"/>
    </source>
</evidence>
<evidence type="ECO:0000256" key="2">
    <source>
        <dbReference type="ARBA" id="ARBA00007447"/>
    </source>
</evidence>
<dbReference type="InterPro" id="IPR032799">
    <property type="entry name" value="TAXi_C"/>
</dbReference>
<evidence type="ECO:0000256" key="15">
    <source>
        <dbReference type="SAM" id="SignalP"/>
    </source>
</evidence>
<dbReference type="Pfam" id="PF14541">
    <property type="entry name" value="TAXi_C"/>
    <property type="match status" value="1"/>
</dbReference>
<dbReference type="InterPro" id="IPR051708">
    <property type="entry name" value="Plant_Aspart_Prot_A1"/>
</dbReference>
<protein>
    <recommendedName>
        <fullName evidence="12">nepenthesin</fullName>
        <ecNumber evidence="12">3.4.23.12</ecNumber>
    </recommendedName>
</protein>
<evidence type="ECO:0000256" key="1">
    <source>
        <dbReference type="ARBA" id="ARBA00004613"/>
    </source>
</evidence>
<sequence>MALCSSHSSIKALLFVFGILCLLAKPTLSTSRKALDHAKPARLGFRVALRHIDHGSNFTKLERVQRGIKRGRNRLQRLNAMVLASGSGSYEVESKVQPGNGEFLMDVAIGTPPNPFWAIMDTGSDLIWTQCKPCEQCFDQSTPIFDPQESSTFSTLSCSSPLCEALPSSTCEEGCQYMYTYGDYSSTQGILATETFTFGSGSGSNKVSVPSIGFGCGEDNEGNGFDQGAGLVGLGRGPLSLVSQLDEPKFSYCLTSIDGTKTSSLLMGSLAEANSSLSTSENEATKIITTPLAQNPSRPSFYYLTLEGISVGSTQLPIKEDTFSLNEDGSGGLIIDSGTTITYLEQSAFDQVKKEFTSQMNLPLDDSGSAGLDLCFKMPKDTSNLQVPKLVFHFKEADLELPSENYIIGDTNLGILCLAMGSSKGMSIFGNVQQQNMMVKISKLTEI</sequence>
<keyword evidence="8" id="KW-0865">Zymogen</keyword>
<evidence type="ECO:0000256" key="7">
    <source>
        <dbReference type="ARBA" id="ARBA00022801"/>
    </source>
</evidence>
<evidence type="ECO:0000256" key="11">
    <source>
        <dbReference type="ARBA" id="ARBA00053221"/>
    </source>
</evidence>
<dbReference type="InterPro" id="IPR021109">
    <property type="entry name" value="Peptidase_aspartic_dom_sf"/>
</dbReference>
<dbReference type="PANTHER" id="PTHR47967:SF23">
    <property type="entry name" value="OS04G0448300 PROTEIN"/>
    <property type="match status" value="1"/>
</dbReference>
<keyword evidence="4 14" id="KW-0645">Protease</keyword>
<keyword evidence="6 14" id="KW-0064">Aspartyl protease</keyword>
<dbReference type="PROSITE" id="PS00141">
    <property type="entry name" value="ASP_PROTEASE"/>
    <property type="match status" value="1"/>
</dbReference>
<organism evidence="17 18">
    <name type="scientific">Carnegiea gigantea</name>
    <dbReference type="NCBI Taxonomy" id="171969"/>
    <lineage>
        <taxon>Eukaryota</taxon>
        <taxon>Viridiplantae</taxon>
        <taxon>Streptophyta</taxon>
        <taxon>Embryophyta</taxon>
        <taxon>Tracheophyta</taxon>
        <taxon>Spermatophyta</taxon>
        <taxon>Magnoliopsida</taxon>
        <taxon>eudicotyledons</taxon>
        <taxon>Gunneridae</taxon>
        <taxon>Pentapetalae</taxon>
        <taxon>Caryophyllales</taxon>
        <taxon>Cactineae</taxon>
        <taxon>Cactaceae</taxon>
        <taxon>Cactoideae</taxon>
        <taxon>Echinocereeae</taxon>
        <taxon>Carnegiea</taxon>
    </lineage>
</organism>
<comment type="similarity">
    <text evidence="2 14">Belongs to the peptidase A1 family.</text>
</comment>
<evidence type="ECO:0000256" key="10">
    <source>
        <dbReference type="ARBA" id="ARBA00051299"/>
    </source>
</evidence>
<evidence type="ECO:0000256" key="14">
    <source>
        <dbReference type="RuleBase" id="RU000454"/>
    </source>
</evidence>
<comment type="function">
    <text evidence="11">Extracellular proteinase found in the pitcher fluid of carnivorous plants. Digest prey for nitrogen uptake.</text>
</comment>
<dbReference type="PANTHER" id="PTHR47967">
    <property type="entry name" value="OS07G0603500 PROTEIN-RELATED"/>
    <property type="match status" value="1"/>
</dbReference>
<dbReference type="CDD" id="cd05476">
    <property type="entry name" value="pepsin_A_like_plant"/>
    <property type="match status" value="1"/>
</dbReference>
<evidence type="ECO:0000256" key="13">
    <source>
        <dbReference type="PIRSR" id="PIRSR601461-1"/>
    </source>
</evidence>
<dbReference type="PRINTS" id="PR00792">
    <property type="entry name" value="PEPSIN"/>
</dbReference>
<dbReference type="EMBL" id="JAKOGI010000035">
    <property type="protein sequence ID" value="KAJ8447750.1"/>
    <property type="molecule type" value="Genomic_DNA"/>
</dbReference>
<dbReference type="SUPFAM" id="SSF50630">
    <property type="entry name" value="Acid proteases"/>
    <property type="match status" value="1"/>
</dbReference>
<proteinExistence type="inferred from homology"/>
<accession>A0A9Q1QPM7</accession>
<dbReference type="InterPro" id="IPR001461">
    <property type="entry name" value="Aspartic_peptidase_A1"/>
</dbReference>
<keyword evidence="5 15" id="KW-0732">Signal</keyword>
<name>A0A9Q1QPM7_9CARY</name>
<keyword evidence="9" id="KW-0325">Glycoprotein</keyword>
<dbReference type="EC" id="3.4.23.12" evidence="12"/>
<feature type="chain" id="PRO_5040473824" description="nepenthesin" evidence="15">
    <location>
        <begin position="30"/>
        <end position="447"/>
    </location>
</feature>
<keyword evidence="3" id="KW-0964">Secreted</keyword>
<dbReference type="InterPro" id="IPR032861">
    <property type="entry name" value="TAXi_N"/>
</dbReference>
<comment type="catalytic activity">
    <reaction evidence="10">
        <text>Similar to pepsin, but also cleaves on either side of Asp and at Lys-|-Arg.</text>
        <dbReference type="EC" id="3.4.23.12"/>
    </reaction>
</comment>
<keyword evidence="18" id="KW-1185">Reference proteome</keyword>
<dbReference type="InterPro" id="IPR001969">
    <property type="entry name" value="Aspartic_peptidase_AS"/>
</dbReference>
<evidence type="ECO:0000256" key="3">
    <source>
        <dbReference type="ARBA" id="ARBA00022525"/>
    </source>
</evidence>
<dbReference type="InterPro" id="IPR034161">
    <property type="entry name" value="Pepsin-like_plant"/>
</dbReference>
<evidence type="ECO:0000256" key="5">
    <source>
        <dbReference type="ARBA" id="ARBA00022729"/>
    </source>
</evidence>
<dbReference type="InterPro" id="IPR033121">
    <property type="entry name" value="PEPTIDASE_A1"/>
</dbReference>
<dbReference type="GO" id="GO:0005576">
    <property type="term" value="C:extracellular region"/>
    <property type="evidence" value="ECO:0007669"/>
    <property type="project" value="UniProtKB-SubCell"/>
</dbReference>
<feature type="active site" evidence="13">
    <location>
        <position position="336"/>
    </location>
</feature>
<evidence type="ECO:0000313" key="18">
    <source>
        <dbReference type="Proteomes" id="UP001153076"/>
    </source>
</evidence>
<keyword evidence="7 14" id="KW-0378">Hydrolase</keyword>
<comment type="caution">
    <text evidence="17">The sequence shown here is derived from an EMBL/GenBank/DDBJ whole genome shotgun (WGS) entry which is preliminary data.</text>
</comment>
<evidence type="ECO:0000256" key="12">
    <source>
        <dbReference type="ARBA" id="ARBA00067063"/>
    </source>
</evidence>
<dbReference type="FunFam" id="2.40.70.10:FF:000033">
    <property type="entry name" value="Aspartyl protease family protein"/>
    <property type="match status" value="1"/>
</dbReference>
<dbReference type="PROSITE" id="PS51767">
    <property type="entry name" value="PEPTIDASE_A1"/>
    <property type="match status" value="1"/>
</dbReference>
<evidence type="ECO:0000256" key="9">
    <source>
        <dbReference type="ARBA" id="ARBA00023180"/>
    </source>
</evidence>
<dbReference type="GO" id="GO:0004190">
    <property type="term" value="F:aspartic-type endopeptidase activity"/>
    <property type="evidence" value="ECO:0007669"/>
    <property type="project" value="UniProtKB-KW"/>
</dbReference>
<feature type="active site" evidence="13">
    <location>
        <position position="121"/>
    </location>
</feature>
<dbReference type="Proteomes" id="UP001153076">
    <property type="component" value="Unassembled WGS sequence"/>
</dbReference>
<dbReference type="GO" id="GO:0006508">
    <property type="term" value="P:proteolysis"/>
    <property type="evidence" value="ECO:0007669"/>
    <property type="project" value="UniProtKB-KW"/>
</dbReference>
<dbReference type="AlphaFoldDB" id="A0A9Q1QPM7"/>
<evidence type="ECO:0000256" key="6">
    <source>
        <dbReference type="ARBA" id="ARBA00022750"/>
    </source>
</evidence>
<dbReference type="Gene3D" id="2.40.70.10">
    <property type="entry name" value="Acid Proteases"/>
    <property type="match status" value="2"/>
</dbReference>
<reference evidence="17" key="1">
    <citation type="submission" date="2022-04" db="EMBL/GenBank/DDBJ databases">
        <title>Carnegiea gigantea Genome sequencing and assembly v2.</title>
        <authorList>
            <person name="Copetti D."/>
            <person name="Sanderson M.J."/>
            <person name="Burquez A."/>
            <person name="Wojciechowski M.F."/>
        </authorList>
    </citation>
    <scope>NUCLEOTIDE SEQUENCE</scope>
    <source>
        <strain evidence="17">SGP5-SGP5p</strain>
        <tissue evidence="17">Aerial part</tissue>
    </source>
</reference>
<evidence type="ECO:0000259" key="16">
    <source>
        <dbReference type="PROSITE" id="PS51767"/>
    </source>
</evidence>
<feature type="domain" description="Peptidase A1" evidence="16">
    <location>
        <begin position="103"/>
        <end position="447"/>
    </location>
</feature>
<feature type="signal peptide" evidence="15">
    <location>
        <begin position="1"/>
        <end position="29"/>
    </location>
</feature>
<gene>
    <name evidence="17" type="ORF">Cgig2_015113</name>
</gene>
<dbReference type="OrthoDB" id="660550at2759"/>